<evidence type="ECO:0000313" key="2">
    <source>
        <dbReference type="Proteomes" id="UP000046155"/>
    </source>
</evidence>
<organism evidence="1 2">
    <name type="scientific">Syntrophaceticus schinkii</name>
    <dbReference type="NCBI Taxonomy" id="499207"/>
    <lineage>
        <taxon>Bacteria</taxon>
        <taxon>Bacillati</taxon>
        <taxon>Bacillota</taxon>
        <taxon>Clostridia</taxon>
        <taxon>Thermoanaerobacterales</taxon>
        <taxon>Thermoanaerobacterales Family III. Incertae Sedis</taxon>
        <taxon>Syntrophaceticus</taxon>
    </lineage>
</organism>
<dbReference type="RefSeq" id="WP_044664678.1">
    <property type="nucleotide sequence ID" value="NZ_CDRZ01000118.1"/>
</dbReference>
<accession>A0A0B7MK31</accession>
<dbReference type="Pfam" id="PF02810">
    <property type="entry name" value="SEC-C"/>
    <property type="match status" value="1"/>
</dbReference>
<evidence type="ECO:0000313" key="1">
    <source>
        <dbReference type="EMBL" id="CEO88543.1"/>
    </source>
</evidence>
<evidence type="ECO:0008006" key="3">
    <source>
        <dbReference type="Google" id="ProtNLM"/>
    </source>
</evidence>
<reference evidence="2" key="1">
    <citation type="submission" date="2015-01" db="EMBL/GenBank/DDBJ databases">
        <authorList>
            <person name="Manzoor Shahid"/>
            <person name="Zubair Saima"/>
        </authorList>
    </citation>
    <scope>NUCLEOTIDE SEQUENCE [LARGE SCALE GENOMIC DNA]</scope>
    <source>
        <strain evidence="2">Sp3</strain>
    </source>
</reference>
<dbReference type="AlphaFoldDB" id="A0A0B7MK31"/>
<dbReference type="OrthoDB" id="6399948at2"/>
<sequence length="291" mass="32994">MKIFQIERNSDCPCGSGRKYKRCCQGRVDDATRRISQAVGVGSFTAEGLEVIETLGFLCGLQAEGGHMPAPERLGQLLQEAWDEEDEIQYNQDEGALSALSMAFQVLLGEKHQLRSIRIPVWQFELEFGQEYESEDEEIELIKEIIDYLVGPGGREFMTEALKCTGMSLLYDDYTDGELKTLLAALGWLVVDDTRDLFLFSVLYKTRSDLMVAAQKVTEIMEKYDEDDQEELYQEMRSILFNYPVYDQMLSDKADDDINFVMEAVANDELNLDVSLFSVTAGDLCHDLQGC</sequence>
<gene>
    <name evidence="1" type="ORF">SSCH_2040003</name>
</gene>
<protein>
    <recommendedName>
        <fullName evidence="3">SEC-C motif domain protein</fullName>
    </recommendedName>
</protein>
<dbReference type="Gene3D" id="3.10.450.50">
    <property type="match status" value="1"/>
</dbReference>
<dbReference type="SUPFAM" id="SSF103642">
    <property type="entry name" value="Sec-C motif"/>
    <property type="match status" value="1"/>
</dbReference>
<keyword evidence="2" id="KW-1185">Reference proteome</keyword>
<dbReference type="InterPro" id="IPR004027">
    <property type="entry name" value="SEC_C_motif"/>
</dbReference>
<name>A0A0B7MK31_9FIRM</name>
<dbReference type="EMBL" id="CDRZ01000118">
    <property type="protein sequence ID" value="CEO88543.1"/>
    <property type="molecule type" value="Genomic_DNA"/>
</dbReference>
<proteinExistence type="predicted"/>
<dbReference type="Proteomes" id="UP000046155">
    <property type="component" value="Unassembled WGS sequence"/>
</dbReference>